<name>A0A2S6G6N8_9GAMM</name>
<keyword evidence="2" id="KW-0732">Signal</keyword>
<dbReference type="EMBL" id="PTIU01000010">
    <property type="protein sequence ID" value="PPK54812.1"/>
    <property type="molecule type" value="Genomic_DNA"/>
</dbReference>
<organism evidence="8 9">
    <name type="scientific">Marinobacter persicus</name>
    <dbReference type="NCBI Taxonomy" id="930118"/>
    <lineage>
        <taxon>Bacteria</taxon>
        <taxon>Pseudomonadati</taxon>
        <taxon>Pseudomonadota</taxon>
        <taxon>Gammaproteobacteria</taxon>
        <taxon>Pseudomonadales</taxon>
        <taxon>Marinobacteraceae</taxon>
        <taxon>Marinobacter</taxon>
    </lineage>
</organism>
<dbReference type="AlphaFoldDB" id="A0A2S6G6N8"/>
<keyword evidence="10" id="KW-1185">Reference proteome</keyword>
<evidence type="ECO:0000313" key="8">
    <source>
        <dbReference type="EMBL" id="PPK54812.1"/>
    </source>
</evidence>
<comment type="subcellular location">
    <subcellularLocation>
        <location evidence="1">Cell outer membrane</location>
        <topology evidence="1">Lipid-anchor</topology>
    </subcellularLocation>
</comment>
<dbReference type="PROSITE" id="PS51257">
    <property type="entry name" value="PROKAR_LIPOPROTEIN"/>
    <property type="match status" value="1"/>
</dbReference>
<evidence type="ECO:0000256" key="1">
    <source>
        <dbReference type="ARBA" id="ARBA00004459"/>
    </source>
</evidence>
<evidence type="ECO:0000256" key="2">
    <source>
        <dbReference type="ARBA" id="ARBA00022729"/>
    </source>
</evidence>
<dbReference type="RefSeq" id="WP_258075599.1">
    <property type="nucleotide sequence ID" value="NZ_PTIT01000012.1"/>
</dbReference>
<keyword evidence="6 8" id="KW-0449">Lipoprotein</keyword>
<evidence type="ECO:0000313" key="7">
    <source>
        <dbReference type="EMBL" id="PPK51408.1"/>
    </source>
</evidence>
<dbReference type="Proteomes" id="UP000239648">
    <property type="component" value="Unassembled WGS sequence"/>
</dbReference>
<keyword evidence="3" id="KW-0472">Membrane</keyword>
<evidence type="ECO:0000256" key="5">
    <source>
        <dbReference type="ARBA" id="ARBA00023237"/>
    </source>
</evidence>
<evidence type="ECO:0000256" key="3">
    <source>
        <dbReference type="ARBA" id="ARBA00023136"/>
    </source>
</evidence>
<protein>
    <submittedName>
        <fullName evidence="7 8">Lipoprotein</fullName>
    </submittedName>
</protein>
<accession>A0A2S6G6N8</accession>
<sequence length="50" mass="5278">MQVVARYRPVVVAVTMLSLMLAGCGQKGPLYRDAGAQAGYASEAQPQAPR</sequence>
<dbReference type="EMBL" id="PTIT01000012">
    <property type="protein sequence ID" value="PPK51408.1"/>
    <property type="molecule type" value="Genomic_DNA"/>
</dbReference>
<evidence type="ECO:0000313" key="10">
    <source>
        <dbReference type="Proteomes" id="UP000239648"/>
    </source>
</evidence>
<evidence type="ECO:0000256" key="4">
    <source>
        <dbReference type="ARBA" id="ARBA00023139"/>
    </source>
</evidence>
<evidence type="ECO:0000256" key="6">
    <source>
        <dbReference type="ARBA" id="ARBA00023288"/>
    </source>
</evidence>
<dbReference type="NCBIfam" id="NF047847">
    <property type="entry name" value="SS_mature_LptM"/>
    <property type="match status" value="1"/>
</dbReference>
<reference evidence="7 10" key="1">
    <citation type="submission" date="2018-02" db="EMBL/GenBank/DDBJ databases">
        <title>Deep subsurface shale carbon reservoir microbial communities from Ohio and West Virginia, USA.</title>
        <authorList>
            <person name="Wrighton K."/>
        </authorList>
    </citation>
    <scope>NUCLEOTIDE SEQUENCE [LARGE SCALE GENOMIC DNA]</scope>
    <source>
        <strain evidence="7 10">UTICA-S1B6</strain>
    </source>
</reference>
<reference evidence="8 9" key="2">
    <citation type="submission" date="2018-02" db="EMBL/GenBank/DDBJ databases">
        <title>Subsurface microbial communities from deep shales in Ohio and West Virginia, USA.</title>
        <authorList>
            <person name="Wrighton K."/>
        </authorList>
    </citation>
    <scope>NUCLEOTIDE SEQUENCE [LARGE SCALE GENOMIC DNA]</scope>
    <source>
        <strain evidence="8 9">UTICA-S1B9</strain>
    </source>
</reference>
<evidence type="ECO:0000313" key="9">
    <source>
        <dbReference type="Proteomes" id="UP000239446"/>
    </source>
</evidence>
<dbReference type="Pfam" id="PF13627">
    <property type="entry name" value="LptM_cons"/>
    <property type="match status" value="1"/>
</dbReference>
<dbReference type="InterPro" id="IPR032831">
    <property type="entry name" value="LptM_cons"/>
</dbReference>
<keyword evidence="5" id="KW-0998">Cell outer membrane</keyword>
<dbReference type="GO" id="GO:0009279">
    <property type="term" value="C:cell outer membrane"/>
    <property type="evidence" value="ECO:0007669"/>
    <property type="project" value="UniProtKB-SubCell"/>
</dbReference>
<gene>
    <name evidence="8" type="ORF">B0H24_101079</name>
    <name evidence="7" type="ORF">BY455_1127</name>
</gene>
<keyword evidence="4" id="KW-0564">Palmitate</keyword>
<proteinExistence type="predicted"/>
<dbReference type="Proteomes" id="UP000239446">
    <property type="component" value="Unassembled WGS sequence"/>
</dbReference>
<comment type="caution">
    <text evidence="8">The sequence shown here is derived from an EMBL/GenBank/DDBJ whole genome shotgun (WGS) entry which is preliminary data.</text>
</comment>